<proteinExistence type="predicted"/>
<organism evidence="2 3">
    <name type="scientific">Sphagnum jensenii</name>
    <dbReference type="NCBI Taxonomy" id="128206"/>
    <lineage>
        <taxon>Eukaryota</taxon>
        <taxon>Viridiplantae</taxon>
        <taxon>Streptophyta</taxon>
        <taxon>Embryophyta</taxon>
        <taxon>Bryophyta</taxon>
        <taxon>Sphagnophytina</taxon>
        <taxon>Sphagnopsida</taxon>
        <taxon>Sphagnales</taxon>
        <taxon>Sphagnaceae</taxon>
        <taxon>Sphagnum</taxon>
    </lineage>
</organism>
<feature type="compositionally biased region" description="Acidic residues" evidence="1">
    <location>
        <begin position="1"/>
        <end position="17"/>
    </location>
</feature>
<sequence length="247" mass="27748">MVQESESDSDSSEDSDEGTQSVGPDGGVSEFGDTEFEELVKKEGPQQILQLTMQDKAVDDEDFHHEIQDDPYTQHGMTKTAERVLAVRHGQRLGWFGNMRQLRGLTEHRGNCFGINHWRSSNPHHMFMIDIVTATDAMEEATPSTKLVGVAEDEELEVTGGEQRPRKGQGRYCNRQQQLELVLAAQELSKVGECEINLTIVGEEDKCGIEMKGPDIWQDATYLALLKEGMLPEMIEVEEGKRARKRA</sequence>
<accession>A0ABP1BEV2</accession>
<evidence type="ECO:0000313" key="3">
    <source>
        <dbReference type="Proteomes" id="UP001497522"/>
    </source>
</evidence>
<gene>
    <name evidence="2" type="ORF">CSSPJE1EN2_LOCUS16379</name>
</gene>
<evidence type="ECO:0000313" key="2">
    <source>
        <dbReference type="EMBL" id="CAK9873907.1"/>
    </source>
</evidence>
<reference evidence="2" key="1">
    <citation type="submission" date="2024-03" db="EMBL/GenBank/DDBJ databases">
        <authorList>
            <consortium name="ELIXIR-Norway"/>
            <consortium name="Elixir Norway"/>
        </authorList>
    </citation>
    <scope>NUCLEOTIDE SEQUENCE</scope>
</reference>
<evidence type="ECO:0000256" key="1">
    <source>
        <dbReference type="SAM" id="MobiDB-lite"/>
    </source>
</evidence>
<protein>
    <submittedName>
        <fullName evidence="2">Uncharacterized protein</fullName>
    </submittedName>
</protein>
<feature type="region of interest" description="Disordered" evidence="1">
    <location>
        <begin position="1"/>
        <end position="46"/>
    </location>
</feature>
<keyword evidence="3" id="KW-1185">Reference proteome</keyword>
<dbReference type="Proteomes" id="UP001497522">
    <property type="component" value="Chromosome 3"/>
</dbReference>
<name>A0ABP1BEV2_9BRYO</name>
<dbReference type="EMBL" id="OZ023704">
    <property type="protein sequence ID" value="CAK9873907.1"/>
    <property type="molecule type" value="Genomic_DNA"/>
</dbReference>